<evidence type="ECO:0000313" key="2">
    <source>
        <dbReference type="EMBL" id="KAJ7642878.1"/>
    </source>
</evidence>
<sequence>MKCTRSSICSLSVTFAFLLPGATATVGQASLLLPSDGSTCGPAIHDSDFSVAISSDLFAGGSRCGDEVTVQFGGRSVNVKVASECVCIDSSIEMTQAAYTALMAPVIRPVTVNWAFD</sequence>
<evidence type="ECO:0000313" key="3">
    <source>
        <dbReference type="Proteomes" id="UP001221757"/>
    </source>
</evidence>
<reference evidence="2" key="1">
    <citation type="submission" date="2023-03" db="EMBL/GenBank/DDBJ databases">
        <title>Massive genome expansion in bonnet fungi (Mycena s.s.) driven by repeated elements and novel gene families across ecological guilds.</title>
        <authorList>
            <consortium name="Lawrence Berkeley National Laboratory"/>
            <person name="Harder C.B."/>
            <person name="Miyauchi S."/>
            <person name="Viragh M."/>
            <person name="Kuo A."/>
            <person name="Thoen E."/>
            <person name="Andreopoulos B."/>
            <person name="Lu D."/>
            <person name="Skrede I."/>
            <person name="Drula E."/>
            <person name="Henrissat B."/>
            <person name="Morin E."/>
            <person name="Kohler A."/>
            <person name="Barry K."/>
            <person name="LaButti K."/>
            <person name="Morin E."/>
            <person name="Salamov A."/>
            <person name="Lipzen A."/>
            <person name="Mereny Z."/>
            <person name="Hegedus B."/>
            <person name="Baldrian P."/>
            <person name="Stursova M."/>
            <person name="Weitz H."/>
            <person name="Taylor A."/>
            <person name="Grigoriev I.V."/>
            <person name="Nagy L.G."/>
            <person name="Martin F."/>
            <person name="Kauserud H."/>
        </authorList>
    </citation>
    <scope>NUCLEOTIDE SEQUENCE</scope>
    <source>
        <strain evidence="2">CBHHK067</strain>
    </source>
</reference>
<dbReference type="InterPro" id="IPR036908">
    <property type="entry name" value="RlpA-like_sf"/>
</dbReference>
<accession>A0AAD7C9R6</accession>
<organism evidence="2 3">
    <name type="scientific">Mycena rosella</name>
    <name type="common">Pink bonnet</name>
    <name type="synonym">Agaricus rosellus</name>
    <dbReference type="NCBI Taxonomy" id="1033263"/>
    <lineage>
        <taxon>Eukaryota</taxon>
        <taxon>Fungi</taxon>
        <taxon>Dikarya</taxon>
        <taxon>Basidiomycota</taxon>
        <taxon>Agaricomycotina</taxon>
        <taxon>Agaricomycetes</taxon>
        <taxon>Agaricomycetidae</taxon>
        <taxon>Agaricales</taxon>
        <taxon>Marasmiineae</taxon>
        <taxon>Mycenaceae</taxon>
        <taxon>Mycena</taxon>
    </lineage>
</organism>
<protein>
    <submittedName>
        <fullName evidence="2">Uncharacterized protein</fullName>
    </submittedName>
</protein>
<dbReference type="AlphaFoldDB" id="A0AAD7C9R6"/>
<dbReference type="Gene3D" id="2.40.40.10">
    <property type="entry name" value="RlpA-like domain"/>
    <property type="match status" value="1"/>
</dbReference>
<proteinExistence type="predicted"/>
<keyword evidence="3" id="KW-1185">Reference proteome</keyword>
<keyword evidence="1" id="KW-0732">Signal</keyword>
<dbReference type="SUPFAM" id="SSF50685">
    <property type="entry name" value="Barwin-like endoglucanases"/>
    <property type="match status" value="1"/>
</dbReference>
<evidence type="ECO:0000256" key="1">
    <source>
        <dbReference type="SAM" id="SignalP"/>
    </source>
</evidence>
<feature type="chain" id="PRO_5041951625" evidence="1">
    <location>
        <begin position="25"/>
        <end position="117"/>
    </location>
</feature>
<comment type="caution">
    <text evidence="2">The sequence shown here is derived from an EMBL/GenBank/DDBJ whole genome shotgun (WGS) entry which is preliminary data.</text>
</comment>
<gene>
    <name evidence="2" type="ORF">B0H17DRAFT_1104814</name>
</gene>
<name>A0AAD7C9R6_MYCRO</name>
<feature type="signal peptide" evidence="1">
    <location>
        <begin position="1"/>
        <end position="24"/>
    </location>
</feature>
<dbReference type="EMBL" id="JARKIE010000412">
    <property type="protein sequence ID" value="KAJ7642878.1"/>
    <property type="molecule type" value="Genomic_DNA"/>
</dbReference>
<dbReference type="CDD" id="cd22191">
    <property type="entry name" value="DPBB_RlpA_EXP_N-like"/>
    <property type="match status" value="1"/>
</dbReference>
<dbReference type="Proteomes" id="UP001221757">
    <property type="component" value="Unassembled WGS sequence"/>
</dbReference>